<protein>
    <submittedName>
        <fullName evidence="2">Uncharacterized protein</fullName>
    </submittedName>
</protein>
<reference evidence="2 3" key="1">
    <citation type="journal article" date="2015" name="Stand. Genomic Sci.">
        <title>Genomic Encyclopedia of Bacterial and Archaeal Type Strains, Phase III: the genomes of soil and plant-associated and newly described type strains.</title>
        <authorList>
            <person name="Whitman W.B."/>
            <person name="Woyke T."/>
            <person name="Klenk H.P."/>
            <person name="Zhou Y."/>
            <person name="Lilburn T.G."/>
            <person name="Beck B.J."/>
            <person name="De Vos P."/>
            <person name="Vandamme P."/>
            <person name="Eisen J.A."/>
            <person name="Garrity G."/>
            <person name="Hugenholtz P."/>
            <person name="Kyrpides N.C."/>
        </authorList>
    </citation>
    <scope>NUCLEOTIDE SEQUENCE [LARGE SCALE GENOMIC DNA]</scope>
    <source>
        <strain evidence="2 3">CGMCC 1.10822</strain>
    </source>
</reference>
<dbReference type="Proteomes" id="UP000318431">
    <property type="component" value="Unassembled WGS sequence"/>
</dbReference>
<evidence type="ECO:0000313" key="3">
    <source>
        <dbReference type="Proteomes" id="UP000318431"/>
    </source>
</evidence>
<evidence type="ECO:0000313" key="2">
    <source>
        <dbReference type="EMBL" id="TWI69029.1"/>
    </source>
</evidence>
<sequence>MKYKFILIAAYAVASSASASSANCLSIKTDKARLACYDKAAKDPAKADVSAPVAQSAPAAVPLPQSVAPAMKKDGEVFASGKWHVIQKQDAMTDRKNCTALYEGAWTIQGNPGKLYVSFKGRGGIKAYQLRVDDAPADELRLATEMEGKISAADLSHSYDRIYESKRVRLQTMTILGSTLIEDIDMNGYKESIQYMIANCGSHT</sequence>
<accession>A0A562RIW6</accession>
<dbReference type="OrthoDB" id="7959276at2"/>
<dbReference type="RefSeq" id="WP_145646709.1">
    <property type="nucleotide sequence ID" value="NZ_VLLB01000001.1"/>
</dbReference>
<organism evidence="2 3">
    <name type="scientific">Pseudoduganella lurida</name>
    <dbReference type="NCBI Taxonomy" id="1036180"/>
    <lineage>
        <taxon>Bacteria</taxon>
        <taxon>Pseudomonadati</taxon>
        <taxon>Pseudomonadota</taxon>
        <taxon>Betaproteobacteria</taxon>
        <taxon>Burkholderiales</taxon>
        <taxon>Oxalobacteraceae</taxon>
        <taxon>Telluria group</taxon>
        <taxon>Pseudoduganella</taxon>
    </lineage>
</organism>
<feature type="signal peptide" evidence="1">
    <location>
        <begin position="1"/>
        <end position="19"/>
    </location>
</feature>
<keyword evidence="1" id="KW-0732">Signal</keyword>
<comment type="caution">
    <text evidence="2">The sequence shown here is derived from an EMBL/GenBank/DDBJ whole genome shotgun (WGS) entry which is preliminary data.</text>
</comment>
<gene>
    <name evidence="2" type="ORF">IP91_00094</name>
</gene>
<evidence type="ECO:0000256" key="1">
    <source>
        <dbReference type="SAM" id="SignalP"/>
    </source>
</evidence>
<name>A0A562RIW6_9BURK</name>
<dbReference type="AlphaFoldDB" id="A0A562RIW6"/>
<dbReference type="EMBL" id="VLLB01000001">
    <property type="protein sequence ID" value="TWI69029.1"/>
    <property type="molecule type" value="Genomic_DNA"/>
</dbReference>
<feature type="chain" id="PRO_5022177989" evidence="1">
    <location>
        <begin position="20"/>
        <end position="204"/>
    </location>
</feature>
<proteinExistence type="predicted"/>
<keyword evidence="3" id="KW-1185">Reference proteome</keyword>